<comment type="caution">
    <text evidence="1">The sequence shown here is derived from an EMBL/GenBank/DDBJ whole genome shotgun (WGS) entry which is preliminary data.</text>
</comment>
<dbReference type="EMBL" id="JAAKFY010000022">
    <property type="protein sequence ID" value="KAF3838488.1"/>
    <property type="molecule type" value="Genomic_DNA"/>
</dbReference>
<name>A0A7J5XR05_DISMA</name>
<evidence type="ECO:0000313" key="1">
    <source>
        <dbReference type="EMBL" id="KAF3838488.1"/>
    </source>
</evidence>
<sequence length="117" mass="12098">MSKPGPLISRSGALTSISASGRLILTSGPSTFEPFKPNDGILIFGISKPPFGPSKSTAGPLMSTSGVLTSMLASGRFISTSGPSDLEPLMFHDGILMLKSTSGIERFGPEMVGILNL</sequence>
<protein>
    <submittedName>
        <fullName evidence="1">Uncharacterized protein</fullName>
    </submittedName>
</protein>
<accession>A0A7J5XR05</accession>
<reference evidence="1 2" key="1">
    <citation type="submission" date="2020-03" db="EMBL/GenBank/DDBJ databases">
        <title>Dissostichus mawsoni Genome sequencing and assembly.</title>
        <authorList>
            <person name="Park H."/>
        </authorList>
    </citation>
    <scope>NUCLEOTIDE SEQUENCE [LARGE SCALE GENOMIC DNA]</scope>
    <source>
        <strain evidence="1">DM0001</strain>
        <tissue evidence="1">Muscle</tissue>
    </source>
</reference>
<gene>
    <name evidence="1" type="ORF">F7725_010256</name>
</gene>
<organism evidence="1 2">
    <name type="scientific">Dissostichus mawsoni</name>
    <name type="common">Antarctic cod</name>
    <dbReference type="NCBI Taxonomy" id="36200"/>
    <lineage>
        <taxon>Eukaryota</taxon>
        <taxon>Metazoa</taxon>
        <taxon>Chordata</taxon>
        <taxon>Craniata</taxon>
        <taxon>Vertebrata</taxon>
        <taxon>Euteleostomi</taxon>
        <taxon>Actinopterygii</taxon>
        <taxon>Neopterygii</taxon>
        <taxon>Teleostei</taxon>
        <taxon>Neoteleostei</taxon>
        <taxon>Acanthomorphata</taxon>
        <taxon>Eupercaria</taxon>
        <taxon>Perciformes</taxon>
        <taxon>Notothenioidei</taxon>
        <taxon>Nototheniidae</taxon>
        <taxon>Dissostichus</taxon>
    </lineage>
</organism>
<proteinExistence type="predicted"/>
<evidence type="ECO:0000313" key="2">
    <source>
        <dbReference type="Proteomes" id="UP000518266"/>
    </source>
</evidence>
<dbReference type="Proteomes" id="UP000518266">
    <property type="component" value="Unassembled WGS sequence"/>
</dbReference>
<dbReference type="AlphaFoldDB" id="A0A7J5XR05"/>
<keyword evidence="2" id="KW-1185">Reference proteome</keyword>